<feature type="non-terminal residue" evidence="1">
    <location>
        <position position="1"/>
    </location>
</feature>
<dbReference type="EMBL" id="BLSA01000885">
    <property type="protein sequence ID" value="GFP34016.1"/>
    <property type="molecule type" value="Genomic_DNA"/>
</dbReference>
<proteinExistence type="predicted"/>
<protein>
    <submittedName>
        <fullName evidence="1">Uncharacterized protein</fullName>
    </submittedName>
</protein>
<sequence>QKTRFGGLNILGIPIDPTLGLGDKVLDHMDESIEAEKRKEAASKCWMRCPSCGKRVVKKELIKNGCYACGWQGTEDEIELAQVEQASQVKEQTSTGCRKENIHSYRTNCPKCGALVVTEQLVEKGCYICGWKPEGRNQK</sequence>
<comment type="caution">
    <text evidence="1">The sequence shown here is derived from an EMBL/GenBank/DDBJ whole genome shotgun (WGS) entry which is preliminary data.</text>
</comment>
<dbReference type="AlphaFoldDB" id="A0A6V8PSN8"/>
<dbReference type="Proteomes" id="UP000568877">
    <property type="component" value="Unassembled WGS sequence"/>
</dbReference>
<evidence type="ECO:0000313" key="1">
    <source>
        <dbReference type="EMBL" id="GFP34016.1"/>
    </source>
</evidence>
<organism evidence="1 2">
    <name type="scientific">Candidatus Hakubella thermalkaliphila</name>
    <dbReference type="NCBI Taxonomy" id="2754717"/>
    <lineage>
        <taxon>Bacteria</taxon>
        <taxon>Bacillati</taxon>
        <taxon>Actinomycetota</taxon>
        <taxon>Actinomycetota incertae sedis</taxon>
        <taxon>Candidatus Hakubellales</taxon>
        <taxon>Candidatus Hakubellaceae</taxon>
        <taxon>Candidatus Hakubella</taxon>
    </lineage>
</organism>
<gene>
    <name evidence="1" type="ORF">HKBW3S42_02356</name>
</gene>
<reference evidence="1 2" key="1">
    <citation type="journal article" date="2020" name="Front. Microbiol.">
        <title>Single-cell genomics of novel Actinobacteria with the Wood-Ljungdahl pathway discovered in a serpentinizing system.</title>
        <authorList>
            <person name="Merino N."/>
            <person name="Kawai M."/>
            <person name="Boyd E.S."/>
            <person name="Colman D.R."/>
            <person name="McGlynn S.E."/>
            <person name="Nealson K.H."/>
            <person name="Kurokawa K."/>
            <person name="Hongoh Y."/>
        </authorList>
    </citation>
    <scope>NUCLEOTIDE SEQUENCE [LARGE SCALE GENOMIC DNA]</scope>
    <source>
        <strain evidence="1 2">S42</strain>
    </source>
</reference>
<evidence type="ECO:0000313" key="2">
    <source>
        <dbReference type="Proteomes" id="UP000568877"/>
    </source>
</evidence>
<name>A0A6V8PSN8_9ACTN</name>
<accession>A0A6V8PSN8</accession>